<reference evidence="1" key="1">
    <citation type="journal article" date="2006" name="Nature">
        <title>Deciphering the evolution and metabolism of an anammox bacterium from a community genome.</title>
        <authorList>
            <person name="Strous M."/>
            <person name="Pelletier E."/>
            <person name="Mangenot S."/>
            <person name="Rattei T."/>
            <person name="Lehner A."/>
            <person name="Taylor M.W."/>
            <person name="Horn M."/>
            <person name="Daims H."/>
            <person name="Bartol-Mavel D."/>
            <person name="Wincker P."/>
            <person name="Barbe V."/>
            <person name="Fonknechten N."/>
            <person name="Vallenet D."/>
            <person name="Segurens B."/>
            <person name="Schenowitz-Truong C."/>
            <person name="Medigue C."/>
            <person name="Collingro A."/>
            <person name="Snel B."/>
            <person name="Dutilh B.E."/>
            <person name="OpDenCamp H.J.M."/>
            <person name="vanDerDrift C."/>
            <person name="Cirpus I."/>
            <person name="vanDePas-Schoonen K.T."/>
            <person name="Harhangi H.R."/>
            <person name="vanNiftrik L."/>
            <person name="Schmid M."/>
            <person name="Keltjens J."/>
            <person name="vanDeVossenberg J."/>
            <person name="Kartal B."/>
            <person name="Meier H."/>
            <person name="Frishman D."/>
            <person name="Huynen M.A."/>
            <person name="Mewes H."/>
            <person name="Weissenbach J."/>
            <person name="Jetten M.S.M."/>
            <person name="Wagner M."/>
            <person name="LePaslier D."/>
        </authorList>
    </citation>
    <scope>NUCLEOTIDE SEQUENCE</scope>
</reference>
<dbReference type="EMBL" id="CT573071">
    <property type="protein sequence ID" value="CAJ74408.1"/>
    <property type="molecule type" value="Genomic_DNA"/>
</dbReference>
<reference evidence="1" key="2">
    <citation type="submission" date="2006-01" db="EMBL/GenBank/DDBJ databases">
        <authorList>
            <person name="Genoscope"/>
        </authorList>
    </citation>
    <scope>NUCLEOTIDE SEQUENCE</scope>
</reference>
<reference evidence="2 5" key="5">
    <citation type="submission" date="2020-02" db="EMBL/GenBank/DDBJ databases">
        <title>Newly sequenced genome of strain CSTR1 showed variability in Candidatus Kuenenia stuttgartiensis genomes.</title>
        <authorList>
            <person name="Ding C."/>
            <person name="Adrian L."/>
        </authorList>
    </citation>
    <scope>NUCLEOTIDE SEQUENCE [LARGE SCALE GENOMIC DNA]</scope>
    <source>
        <strain evidence="2 5">CSTR1</strain>
    </source>
</reference>
<organism evidence="1">
    <name type="scientific">Kuenenia stuttgartiensis</name>
    <dbReference type="NCBI Taxonomy" id="174633"/>
    <lineage>
        <taxon>Bacteria</taxon>
        <taxon>Pseudomonadati</taxon>
        <taxon>Planctomycetota</taxon>
        <taxon>Candidatus Brocadiia</taxon>
        <taxon>Candidatus Brocadiales</taxon>
        <taxon>Candidatus Brocadiaceae</taxon>
        <taxon>Candidatus Kuenenia</taxon>
    </lineage>
</organism>
<evidence type="ECO:0000313" key="2">
    <source>
        <dbReference type="EMBL" id="QII11515.1"/>
    </source>
</evidence>
<dbReference type="EMBL" id="CP049055">
    <property type="protein sequence ID" value="QII11515.1"/>
    <property type="molecule type" value="Genomic_DNA"/>
</dbReference>
<dbReference type="EMBL" id="LT934425">
    <property type="protein sequence ID" value="SOH02586.1"/>
    <property type="molecule type" value="Genomic_DNA"/>
</dbReference>
<dbReference type="Proteomes" id="UP000501926">
    <property type="component" value="Chromosome"/>
</dbReference>
<keyword evidence="4" id="KW-1185">Reference proteome</keyword>
<proteinExistence type="predicted"/>
<dbReference type="RefSeq" id="WP_157775556.1">
    <property type="nucleotide sequence ID" value="NZ_CP049055.1"/>
</dbReference>
<evidence type="ECO:0000313" key="1">
    <source>
        <dbReference type="EMBL" id="CAJ74408.1"/>
    </source>
</evidence>
<dbReference type="AlphaFoldDB" id="Q1Q310"/>
<dbReference type="KEGG" id="kst:KSMBR1_0064"/>
<protein>
    <submittedName>
        <fullName evidence="1">Uncharacterized protein</fullName>
    </submittedName>
</protein>
<evidence type="ECO:0000313" key="5">
    <source>
        <dbReference type="Proteomes" id="UP000501926"/>
    </source>
</evidence>
<evidence type="ECO:0000313" key="3">
    <source>
        <dbReference type="EMBL" id="SOH02586.1"/>
    </source>
</evidence>
<reference evidence="4" key="3">
    <citation type="submission" date="2017-10" db="EMBL/GenBank/DDBJ databases">
        <authorList>
            <person name="Frank J."/>
        </authorList>
    </citation>
    <scope>NUCLEOTIDE SEQUENCE [LARGE SCALE GENOMIC DNA]</scope>
</reference>
<name>Q1Q310_KUEST</name>
<gene>
    <name evidence="2" type="ORF">KsCSTR_21360</name>
    <name evidence="3" type="ORF">KSMBR1_0064</name>
    <name evidence="1" type="ORF">kuste3645</name>
</gene>
<accession>Q1Q310</accession>
<sequence>MPGADVSQAKEKAEGIRKSIEVTCFGTIVYGQTYRLTVSILRLFRNMEPEKPW</sequence>
<evidence type="ECO:0000313" key="4">
    <source>
        <dbReference type="Proteomes" id="UP000221734"/>
    </source>
</evidence>
<reference evidence="3" key="4">
    <citation type="submission" date="2017-10" db="EMBL/GenBank/DDBJ databases">
        <authorList>
            <person name="Banno H."/>
            <person name="Chua N.-H."/>
        </authorList>
    </citation>
    <scope>NUCLEOTIDE SEQUENCE [LARGE SCALE GENOMIC DNA]</scope>
    <source>
        <strain evidence="3">Kuenenia_mbr1_ru-nijmegen</strain>
    </source>
</reference>
<dbReference type="Proteomes" id="UP000221734">
    <property type="component" value="Chromosome Kuenenia_stuttgartiensis_MBR1"/>
</dbReference>